<feature type="binding site" evidence="2">
    <location>
        <position position="80"/>
    </location>
    <ligand>
        <name>7-chloro-L-tryptophan</name>
        <dbReference type="ChEBI" id="CHEBI:58713"/>
    </ligand>
</feature>
<dbReference type="RefSeq" id="WP_094984451.1">
    <property type="nucleotide sequence ID" value="NZ_NHNI01000001.1"/>
</dbReference>
<feature type="active site" evidence="1">
    <location>
        <position position="80"/>
    </location>
</feature>
<feature type="binding site" evidence="2">
    <location>
        <begin position="14"/>
        <end position="17"/>
    </location>
    <ligand>
        <name>FAD</name>
        <dbReference type="ChEBI" id="CHEBI:57692"/>
    </ligand>
</feature>
<feature type="binding site" evidence="2">
    <location>
        <position position="335"/>
    </location>
    <ligand>
        <name>FAD</name>
        <dbReference type="ChEBI" id="CHEBI:57692"/>
    </ligand>
</feature>
<evidence type="ECO:0000313" key="3">
    <source>
        <dbReference type="EMBL" id="OZY86922.1"/>
    </source>
</evidence>
<gene>
    <name evidence="3" type="ORF">CBP51_08010</name>
</gene>
<dbReference type="InterPro" id="IPR036188">
    <property type="entry name" value="FAD/NAD-bd_sf"/>
</dbReference>
<organism evidence="3 4">
    <name type="scientific">Cellvibrio mixtus</name>
    <dbReference type="NCBI Taxonomy" id="39650"/>
    <lineage>
        <taxon>Bacteria</taxon>
        <taxon>Pseudomonadati</taxon>
        <taxon>Pseudomonadota</taxon>
        <taxon>Gammaproteobacteria</taxon>
        <taxon>Cellvibrionales</taxon>
        <taxon>Cellvibrionaceae</taxon>
        <taxon>Cellvibrio</taxon>
    </lineage>
</organism>
<name>A0A266QAP8_9GAMM</name>
<dbReference type="PANTHER" id="PTHR43747:SF4">
    <property type="entry name" value="FLAVIN-DEPENDENT TRYPTOPHAN HALOGENASE"/>
    <property type="match status" value="1"/>
</dbReference>
<dbReference type="InterPro" id="IPR050816">
    <property type="entry name" value="Flavin-dep_Halogenase_NPB"/>
</dbReference>
<dbReference type="Pfam" id="PF04820">
    <property type="entry name" value="Trp_halogenase"/>
    <property type="match status" value="1"/>
</dbReference>
<dbReference type="FunFam" id="3.50.50.60:FF:000280">
    <property type="entry name" value="Tryptophan halogenase"/>
    <property type="match status" value="1"/>
</dbReference>
<dbReference type="SUPFAM" id="SSF51905">
    <property type="entry name" value="FAD/NAD(P)-binding domain"/>
    <property type="match status" value="1"/>
</dbReference>
<dbReference type="AlphaFoldDB" id="A0A266QAP8"/>
<dbReference type="PANTHER" id="PTHR43747">
    <property type="entry name" value="FAD-BINDING PROTEIN"/>
    <property type="match status" value="1"/>
</dbReference>
<dbReference type="Gene3D" id="3.50.50.60">
    <property type="entry name" value="FAD/NAD(P)-binding domain"/>
    <property type="match status" value="1"/>
</dbReference>
<dbReference type="GO" id="GO:0004497">
    <property type="term" value="F:monooxygenase activity"/>
    <property type="evidence" value="ECO:0007669"/>
    <property type="project" value="InterPro"/>
</dbReference>
<sequence length="504" mass="57590">MHDNNIRRIAIVGGGTAGWMTAAALSKLIKPDYCQIRLIESEDIGTVGVGEATIPQIQLFNKLLDLDENEFVRKTQGTFKLGIQFVNWKKIGHKYIHAFGEVGKDMEGVQFYHYWLKMLAQGKAEELDNYTIGGLASDRGKFMRPIDAGNSPLSNIAYAFHFDAGLYARFLREYSEARGVLRTEGKIVDTILRASDGFIESVQLASGERVEADFFIDCSGFRGLLIEQALNTGYEDWAHWLPCDRAWAVPCESVGEPTPYTRSTAHSAGWQWRIPLQHRIGNGHVFSSRFMSEDEACSILLNNLDGKPLAEPRLLKFVTGKRKKVWNKNCVAIGLASGFMEPLESTSLHLVQSTIARLMSFFPNKSFDQEDIDEFNRQTSFEVEKIRDFLILHYHATERNDSDFWNYCRTMSIPEDLTQKIEQFKKNGRIYRNNTEMFNELSWFEVMHGQGIHPRAYHPLVDRMSNDEIAKRLEGIRGVIEKSVDYMPTHAEFIAEHCKAIKIY</sequence>
<dbReference type="STRING" id="1209072.GCA_000766945_03568"/>
<protein>
    <submittedName>
        <fullName evidence="3">Tryptophan halogenase</fullName>
    </submittedName>
</protein>
<comment type="caution">
    <text evidence="3">The sequence shown here is derived from an EMBL/GenBank/DDBJ whole genome shotgun (WGS) entry which is preliminary data.</text>
</comment>
<dbReference type="GO" id="GO:0000166">
    <property type="term" value="F:nucleotide binding"/>
    <property type="evidence" value="ECO:0007669"/>
    <property type="project" value="UniProtKB-KW"/>
</dbReference>
<dbReference type="EMBL" id="NHNI01000001">
    <property type="protein sequence ID" value="OZY86922.1"/>
    <property type="molecule type" value="Genomic_DNA"/>
</dbReference>
<keyword evidence="2" id="KW-0274">FAD</keyword>
<dbReference type="PIRSF" id="PIRSF011396">
    <property type="entry name" value="Trp_halogenase"/>
    <property type="match status" value="1"/>
</dbReference>
<keyword evidence="4" id="KW-1185">Reference proteome</keyword>
<keyword evidence="2" id="KW-0285">Flavoprotein</keyword>
<proteinExistence type="predicted"/>
<dbReference type="InterPro" id="IPR033856">
    <property type="entry name" value="Trp_halogen"/>
</dbReference>
<evidence type="ECO:0000256" key="1">
    <source>
        <dbReference type="PIRSR" id="PIRSR011396-1"/>
    </source>
</evidence>
<evidence type="ECO:0000256" key="2">
    <source>
        <dbReference type="PIRSR" id="PIRSR011396-2"/>
    </source>
</evidence>
<feature type="binding site" evidence="2">
    <location>
        <position position="344"/>
    </location>
    <ligand>
        <name>L-tryptophan</name>
        <dbReference type="ChEBI" id="CHEBI:57912"/>
    </ligand>
</feature>
<keyword evidence="2" id="KW-0547">Nucleotide-binding</keyword>
<evidence type="ECO:0000313" key="4">
    <source>
        <dbReference type="Proteomes" id="UP000216101"/>
    </source>
</evidence>
<dbReference type="Proteomes" id="UP000216101">
    <property type="component" value="Unassembled WGS sequence"/>
</dbReference>
<dbReference type="InterPro" id="IPR006905">
    <property type="entry name" value="Flavin_halogenase"/>
</dbReference>
<reference evidence="4" key="1">
    <citation type="submission" date="2017-05" db="EMBL/GenBank/DDBJ databases">
        <authorList>
            <person name="Barney B.M."/>
        </authorList>
    </citation>
    <scope>NUCLEOTIDE SEQUENCE [LARGE SCALE GENOMIC DNA]</scope>
    <source>
        <strain evidence="4">PSBB022</strain>
    </source>
</reference>
<accession>A0A266QAP8</accession>